<dbReference type="InterPro" id="IPR004680">
    <property type="entry name" value="Cit_transptr-like_dom"/>
</dbReference>
<dbReference type="PANTHER" id="PTHR43652:SF2">
    <property type="entry name" value="BASIC AMINO ACID ANTIPORTER YFCC-RELATED"/>
    <property type="match status" value="1"/>
</dbReference>
<keyword evidence="4" id="KW-0677">Repeat</keyword>
<evidence type="ECO:0000256" key="2">
    <source>
        <dbReference type="ARBA" id="ARBA00022448"/>
    </source>
</evidence>
<evidence type="ECO:0000256" key="5">
    <source>
        <dbReference type="ARBA" id="ARBA00022989"/>
    </source>
</evidence>
<dbReference type="PROSITE" id="PS51202">
    <property type="entry name" value="RCK_C"/>
    <property type="match status" value="2"/>
</dbReference>
<dbReference type="Pfam" id="PF02080">
    <property type="entry name" value="TrkA_C"/>
    <property type="match status" value="2"/>
</dbReference>
<evidence type="ECO:0000256" key="3">
    <source>
        <dbReference type="ARBA" id="ARBA00022692"/>
    </source>
</evidence>
<feature type="transmembrane region" description="Helical" evidence="7">
    <location>
        <begin position="490"/>
        <end position="507"/>
    </location>
</feature>
<dbReference type="InterPro" id="IPR036721">
    <property type="entry name" value="RCK_C_sf"/>
</dbReference>
<feature type="transmembrane region" description="Helical" evidence="7">
    <location>
        <begin position="427"/>
        <end position="444"/>
    </location>
</feature>
<dbReference type="PANTHER" id="PTHR43652">
    <property type="entry name" value="BASIC AMINO ACID ANTIPORTER YFCC-RELATED"/>
    <property type="match status" value="1"/>
</dbReference>
<proteinExistence type="predicted"/>
<feature type="transmembrane region" description="Helical" evidence="7">
    <location>
        <begin position="575"/>
        <end position="595"/>
    </location>
</feature>
<dbReference type="Proteomes" id="UP001302349">
    <property type="component" value="Chromosome"/>
</dbReference>
<protein>
    <submittedName>
        <fullName evidence="9">SLC13 family permease</fullName>
    </submittedName>
</protein>
<dbReference type="EMBL" id="CP136051">
    <property type="protein sequence ID" value="WOK06116.1"/>
    <property type="molecule type" value="Genomic_DNA"/>
</dbReference>
<evidence type="ECO:0000259" key="8">
    <source>
        <dbReference type="PROSITE" id="PS51202"/>
    </source>
</evidence>
<organism evidence="9 10">
    <name type="scientific">Imperialibacter roseus</name>
    <dbReference type="NCBI Taxonomy" id="1324217"/>
    <lineage>
        <taxon>Bacteria</taxon>
        <taxon>Pseudomonadati</taxon>
        <taxon>Bacteroidota</taxon>
        <taxon>Cytophagia</taxon>
        <taxon>Cytophagales</taxon>
        <taxon>Flammeovirgaceae</taxon>
        <taxon>Imperialibacter</taxon>
    </lineage>
</organism>
<evidence type="ECO:0000256" key="7">
    <source>
        <dbReference type="SAM" id="Phobius"/>
    </source>
</evidence>
<keyword evidence="2" id="KW-0813">Transport</keyword>
<gene>
    <name evidence="9" type="ORF">RT717_23860</name>
</gene>
<accession>A0ABZ0INJ2</accession>
<sequence>MGLDAWLVLGVIVVAVLLFVTEFFSIDVVALLILCSLVLLGIISPEEGVAGFANPATITVAFMFVLSAALLKTGALQLMTPKLAGLFKSNYLLGMISLVLFVGFTSAFVNNTPVVAVFIPVAVQIAHTSNISPSKLLIPISFASIFGGVCSLIGTSTNIVVSGVAMKNGLPEFGMFEMSPLGLIFLVIGTLYIAFIGIKLLPDRSVAEGFKSSVSFRDFLTEIELKEDGAFTGQRIMDSPIVKELEMDILEVRRNGQKYGLPPGDMVLLSGDVLKVRCNVEKIKGLKDLVKIQSQSAVSIGEEALNNQGMTLVELVITSQSSFEGKTLREIDFRRSYRAVPLAIRHREEVLHEHLHEVPLKAGDVILAEIKTHHLTELKKQETHHESPFLILSEEGVMDFKKKRFLFVLTIIGTIVFLAAFNLVNIMIGAIAGTAILVVSKSITMKEVYQAIEWKVVFLLAGALSLGVAMQKSGLAAIIASSLIDSLGEFGPIAIVSGLYLVTALLTEMMSNNATAALLAPIAIVTAQSLDLSPTPFLMAVTFAASASFMTPVGYQTNTMVYSAGGYKFTDYFKVGWPLSLVFWIVASILIPIIFPF</sequence>
<feature type="transmembrane region" description="Helical" evidence="7">
    <location>
        <begin position="51"/>
        <end position="71"/>
    </location>
</feature>
<evidence type="ECO:0000313" key="10">
    <source>
        <dbReference type="Proteomes" id="UP001302349"/>
    </source>
</evidence>
<evidence type="ECO:0000313" key="9">
    <source>
        <dbReference type="EMBL" id="WOK06116.1"/>
    </source>
</evidence>
<evidence type="ECO:0000256" key="1">
    <source>
        <dbReference type="ARBA" id="ARBA00004141"/>
    </source>
</evidence>
<dbReference type="InterPro" id="IPR031312">
    <property type="entry name" value="Na/sul_symport_CS"/>
</dbReference>
<evidence type="ECO:0000256" key="6">
    <source>
        <dbReference type="ARBA" id="ARBA00023136"/>
    </source>
</evidence>
<dbReference type="Pfam" id="PF03600">
    <property type="entry name" value="CitMHS"/>
    <property type="match status" value="1"/>
</dbReference>
<feature type="transmembrane region" description="Helical" evidence="7">
    <location>
        <begin position="6"/>
        <end position="39"/>
    </location>
</feature>
<dbReference type="InterPro" id="IPR051679">
    <property type="entry name" value="DASS-Related_Transporters"/>
</dbReference>
<feature type="transmembrane region" description="Helical" evidence="7">
    <location>
        <begin position="456"/>
        <end position="484"/>
    </location>
</feature>
<dbReference type="PROSITE" id="PS01271">
    <property type="entry name" value="NA_SULFATE"/>
    <property type="match status" value="1"/>
</dbReference>
<reference evidence="9 10" key="1">
    <citation type="journal article" date="2023" name="Microbiol. Resour. Announc.">
        <title>Complete Genome Sequence of Imperialibacter roseus strain P4T.</title>
        <authorList>
            <person name="Tizabi D.R."/>
            <person name="Bachvaroff T."/>
            <person name="Hill R.T."/>
        </authorList>
    </citation>
    <scope>NUCLEOTIDE SEQUENCE [LARGE SCALE GENOMIC DNA]</scope>
    <source>
        <strain evidence="9 10">P4T</strain>
    </source>
</reference>
<feature type="transmembrane region" description="Helical" evidence="7">
    <location>
        <begin position="536"/>
        <end position="555"/>
    </location>
</feature>
<keyword evidence="6 7" id="KW-0472">Membrane</keyword>
<feature type="transmembrane region" description="Helical" evidence="7">
    <location>
        <begin position="91"/>
        <end position="124"/>
    </location>
</feature>
<dbReference type="RefSeq" id="WP_317488853.1">
    <property type="nucleotide sequence ID" value="NZ_CP136051.1"/>
</dbReference>
<dbReference type="SUPFAM" id="SSF116726">
    <property type="entry name" value="TrkA C-terminal domain-like"/>
    <property type="match status" value="2"/>
</dbReference>
<keyword evidence="3 7" id="KW-0812">Transmembrane</keyword>
<evidence type="ECO:0000256" key="4">
    <source>
        <dbReference type="ARBA" id="ARBA00022737"/>
    </source>
</evidence>
<comment type="subcellular location">
    <subcellularLocation>
        <location evidence="1">Membrane</location>
        <topology evidence="1">Multi-pass membrane protein</topology>
    </subcellularLocation>
</comment>
<dbReference type="Gene3D" id="3.30.70.1450">
    <property type="entry name" value="Regulator of K+ conductance, C-terminal domain"/>
    <property type="match status" value="2"/>
</dbReference>
<feature type="domain" description="RCK C-terminal" evidence="8">
    <location>
        <begin position="300"/>
        <end position="384"/>
    </location>
</feature>
<keyword evidence="5 7" id="KW-1133">Transmembrane helix</keyword>
<feature type="transmembrane region" description="Helical" evidence="7">
    <location>
        <begin position="136"/>
        <end position="161"/>
    </location>
</feature>
<name>A0ABZ0INJ2_9BACT</name>
<keyword evidence="10" id="KW-1185">Reference proteome</keyword>
<feature type="transmembrane region" description="Helical" evidence="7">
    <location>
        <begin position="181"/>
        <end position="201"/>
    </location>
</feature>
<feature type="domain" description="RCK C-terminal" evidence="8">
    <location>
        <begin position="208"/>
        <end position="292"/>
    </location>
</feature>
<dbReference type="InterPro" id="IPR006037">
    <property type="entry name" value="RCK_C"/>
</dbReference>